<evidence type="ECO:0000313" key="5">
    <source>
        <dbReference type="Proteomes" id="UP000325296"/>
    </source>
</evidence>
<gene>
    <name evidence="2" type="ORF">F1720_12005</name>
    <name evidence="3" type="ORF">SAMN04490181_3404</name>
</gene>
<keyword evidence="1" id="KW-0732">Signal</keyword>
<accession>A0A5B2UVT2</accession>
<feature type="signal peptide" evidence="1">
    <location>
        <begin position="1"/>
        <end position="26"/>
    </location>
</feature>
<dbReference type="Proteomes" id="UP000325296">
    <property type="component" value="Unassembled WGS sequence"/>
</dbReference>
<keyword evidence="4" id="KW-1185">Reference proteome</keyword>
<name>A0A5B2UVT2_9PSED</name>
<dbReference type="EMBL" id="VUOL01000006">
    <property type="protein sequence ID" value="KAA2229977.1"/>
    <property type="molecule type" value="Genomic_DNA"/>
</dbReference>
<evidence type="ECO:0000256" key="1">
    <source>
        <dbReference type="SAM" id="SignalP"/>
    </source>
</evidence>
<protein>
    <submittedName>
        <fullName evidence="2">Uncharacterized protein</fullName>
    </submittedName>
</protein>
<evidence type="ECO:0000313" key="3">
    <source>
        <dbReference type="EMBL" id="SDV03617.1"/>
    </source>
</evidence>
<organism evidence="2 5">
    <name type="scientific">Pseudomonas brenneri</name>
    <dbReference type="NCBI Taxonomy" id="129817"/>
    <lineage>
        <taxon>Bacteria</taxon>
        <taxon>Pseudomonadati</taxon>
        <taxon>Pseudomonadota</taxon>
        <taxon>Gammaproteobacteria</taxon>
        <taxon>Pseudomonadales</taxon>
        <taxon>Pseudomonadaceae</taxon>
        <taxon>Pseudomonas</taxon>
    </lineage>
</organism>
<dbReference type="RefSeq" id="WP_090291936.1">
    <property type="nucleotide sequence ID" value="NZ_BMNU01000002.1"/>
</dbReference>
<dbReference type="Proteomes" id="UP000199620">
    <property type="component" value="Chromosome I"/>
</dbReference>
<dbReference type="AlphaFoldDB" id="A0A5B2UVT2"/>
<sequence>MKRINTLIIQMGAMGAALLFSSSAQATQEITARFRPDASNPMLNRFENTTPISTICAAHIPARCKALNIFSLRDTNFRLAANARIMANHEDERQGFMVKVPSDWRDLQVTHTVTGETETVQLRIAGIGSLWTVPRPPGVSAWAQPGFSWQGRWTNAPAPCQSTGHLAAGVNFASFFWLTPENAGPCSRQPSQDLASMTFNTMEYAYELRTPNPLGMSSGQYVGGITYSIGPGADYDFGDVIVPSKNAITFNFTLSVEHALKVDITPGGNRIELLPEGGWQAWLDRGRTPTRLYRDQTFRIAASSRFKMQLECSIVMGNTCGLRNGNGDEVPVQVAVTLPGGIDGQGDQAVRKRPLRLDGTGTELFQPLFYVNDRPGILHFEVLSDDMREMLSRPGSTYSGVVTAVWDSEV</sequence>
<dbReference type="EMBL" id="LT629800">
    <property type="protein sequence ID" value="SDV03617.1"/>
    <property type="molecule type" value="Genomic_DNA"/>
</dbReference>
<reference evidence="3 4" key="1">
    <citation type="submission" date="2016-10" db="EMBL/GenBank/DDBJ databases">
        <authorList>
            <person name="Varghese N."/>
            <person name="Submissions S."/>
        </authorList>
    </citation>
    <scope>NUCLEOTIDE SEQUENCE [LARGE SCALE GENOMIC DNA]</scope>
    <source>
        <strain evidence="3 4">BS2771</strain>
    </source>
</reference>
<evidence type="ECO:0000313" key="2">
    <source>
        <dbReference type="EMBL" id="KAA2229977.1"/>
    </source>
</evidence>
<proteinExistence type="predicted"/>
<feature type="chain" id="PRO_5022883597" evidence="1">
    <location>
        <begin position="27"/>
        <end position="410"/>
    </location>
</feature>
<reference evidence="2 5" key="2">
    <citation type="submission" date="2019-09" db="EMBL/GenBank/DDBJ databases">
        <title>Draft genome sequence of Pseudomonas brenneri CCUG 51514(T).</title>
        <authorList>
            <person name="Tunovic T."/>
            <person name="Pineiro-Iglesias B."/>
            <person name="Unosson C."/>
            <person name="Inganas E."/>
            <person name="Ohlen M."/>
            <person name="Cardew S."/>
            <person name="Jensie-Markopoulos S."/>
            <person name="Salva-Serra F."/>
            <person name="Jaen-Luchoro D."/>
            <person name="Svensson-Stadler L."/>
            <person name="Chun J."/>
            <person name="Moore E."/>
        </authorList>
    </citation>
    <scope>NUCLEOTIDE SEQUENCE [LARGE SCALE GENOMIC DNA]</scope>
    <source>
        <strain evidence="2 5">CCUG 51514</strain>
    </source>
</reference>
<evidence type="ECO:0000313" key="4">
    <source>
        <dbReference type="Proteomes" id="UP000199620"/>
    </source>
</evidence>
<dbReference type="OrthoDB" id="6764591at2"/>